<dbReference type="Pfam" id="PF12224">
    <property type="entry name" value="Amidoligase_2"/>
    <property type="match status" value="1"/>
</dbReference>
<sequence length="391" mass="44169">MSATTADGLPVMTFGVEMEVWVFYKVVKPGENIDKMRKDPANHGLILVKEGDDEEKHWNQCVNDLIRWLQNIGCHVNGADPQDLGYSTDVHAAAQAKYLRWTVDTEIALDVYDEQQKEDDKEGIARAGLEIITPAFRHDDKNYDEITRVIDSFKEHYRYVIDFQTAVHVHVGAGAQKMPDEWVCRMACLIWVLDPIMNNLHPVIRRHRDRWCPRSRIWSNLAHGMTAAVAEDPDVRNVYQDYAAANPPTIENGLKELIKCTEATTSARLMLTNQAGACAYNFWSYIFADSRPHAPPTIEFRQAAGSMNTLWITAWAKICTRVCEYAAFEMDDDELARLALVCTSIEKEGPDSPRGQLMLTQATDAFLRSMGLDTIATYVHDTTPDSRAAGQ</sequence>
<evidence type="ECO:0000313" key="1">
    <source>
        <dbReference type="EMBL" id="KAI1872452.1"/>
    </source>
</evidence>
<protein>
    <submittedName>
        <fullName evidence="1">Uncharacterized protein</fullName>
    </submittedName>
</protein>
<keyword evidence="2" id="KW-1185">Reference proteome</keyword>
<dbReference type="PANTHER" id="PTHR36847:SF1">
    <property type="entry name" value="AMIDOLIGASE ENZYME"/>
    <property type="match status" value="1"/>
</dbReference>
<dbReference type="EMBL" id="JAFIMR010000011">
    <property type="protein sequence ID" value="KAI1872452.1"/>
    <property type="molecule type" value="Genomic_DNA"/>
</dbReference>
<organism evidence="1 2">
    <name type="scientific">Neoarthrinium moseri</name>
    <dbReference type="NCBI Taxonomy" id="1658444"/>
    <lineage>
        <taxon>Eukaryota</taxon>
        <taxon>Fungi</taxon>
        <taxon>Dikarya</taxon>
        <taxon>Ascomycota</taxon>
        <taxon>Pezizomycotina</taxon>
        <taxon>Sordariomycetes</taxon>
        <taxon>Xylariomycetidae</taxon>
        <taxon>Amphisphaeriales</taxon>
        <taxon>Apiosporaceae</taxon>
        <taxon>Neoarthrinium</taxon>
    </lineage>
</organism>
<gene>
    <name evidence="1" type="ORF">JX265_005332</name>
</gene>
<dbReference type="InterPro" id="IPR022025">
    <property type="entry name" value="Amidoligase_2"/>
</dbReference>
<name>A0A9P9WNR2_9PEZI</name>
<comment type="caution">
    <text evidence="1">The sequence shown here is derived from an EMBL/GenBank/DDBJ whole genome shotgun (WGS) entry which is preliminary data.</text>
</comment>
<accession>A0A9P9WNR2</accession>
<dbReference type="PANTHER" id="PTHR36847">
    <property type="entry name" value="AMIDOLIGASE ENZYME"/>
    <property type="match status" value="1"/>
</dbReference>
<proteinExistence type="predicted"/>
<dbReference type="Proteomes" id="UP000829685">
    <property type="component" value="Unassembled WGS sequence"/>
</dbReference>
<dbReference type="AlphaFoldDB" id="A0A9P9WNR2"/>
<evidence type="ECO:0000313" key="2">
    <source>
        <dbReference type="Proteomes" id="UP000829685"/>
    </source>
</evidence>
<reference evidence="1" key="1">
    <citation type="submission" date="2021-03" db="EMBL/GenBank/DDBJ databases">
        <title>Revisited historic fungal species revealed as producer of novel bioactive compounds through whole genome sequencing and comparative genomics.</title>
        <authorList>
            <person name="Vignolle G.A."/>
            <person name="Hochenegger N."/>
            <person name="Mach R.L."/>
            <person name="Mach-Aigner A.R."/>
            <person name="Javad Rahimi M."/>
            <person name="Salim K.A."/>
            <person name="Chan C.M."/>
            <person name="Lim L.B.L."/>
            <person name="Cai F."/>
            <person name="Druzhinina I.S."/>
            <person name="U'Ren J.M."/>
            <person name="Derntl C."/>
        </authorList>
    </citation>
    <scope>NUCLEOTIDE SEQUENCE</scope>
    <source>
        <strain evidence="1">TUCIM 5799</strain>
    </source>
</reference>